<gene>
    <name evidence="1" type="ORF">PS9374_04618</name>
</gene>
<reference evidence="2" key="2">
    <citation type="submission" date="2016-04" db="EMBL/GenBank/DDBJ databases">
        <title>Planomonospora sphaerica JCM9374 whole genome shotgun sequence.</title>
        <authorList>
            <person name="Suzuki T."/>
            <person name="Dohra H."/>
            <person name="Kodani S."/>
        </authorList>
    </citation>
    <scope>NUCLEOTIDE SEQUENCE [LARGE SCALE GENOMIC DNA]</scope>
    <source>
        <strain evidence="2">JCM 9374</strain>
    </source>
</reference>
<sequence length="86" mass="9104">MAKEKTSVSIAPWILDAVRKHAERQGLSVSTVLERGALREIAATHSPTARAAVYGAGAIAAQEAEERLLAEDTVRAVDERHAGEAA</sequence>
<reference evidence="1 2" key="1">
    <citation type="journal article" date="2016" name="Genome Announc.">
        <title>Draft Genome Sequence of Planomonospora sphaerica JCM9374, a Rare Actinomycete.</title>
        <authorList>
            <person name="Dohra H."/>
            <person name="Suzuki T."/>
            <person name="Inoue Y."/>
            <person name="Kodani S."/>
        </authorList>
    </citation>
    <scope>NUCLEOTIDE SEQUENCE [LARGE SCALE GENOMIC DNA]</scope>
    <source>
        <strain evidence="1 2">JCM 9374</strain>
    </source>
</reference>
<dbReference type="Proteomes" id="UP000077701">
    <property type="component" value="Unassembled WGS sequence"/>
</dbReference>
<organism evidence="1 2">
    <name type="scientific">Planomonospora sphaerica</name>
    <dbReference type="NCBI Taxonomy" id="161355"/>
    <lineage>
        <taxon>Bacteria</taxon>
        <taxon>Bacillati</taxon>
        <taxon>Actinomycetota</taxon>
        <taxon>Actinomycetes</taxon>
        <taxon>Streptosporangiales</taxon>
        <taxon>Streptosporangiaceae</taxon>
        <taxon>Planomonospora</taxon>
    </lineage>
</organism>
<comment type="caution">
    <text evidence="1">The sequence shown here is derived from an EMBL/GenBank/DDBJ whole genome shotgun (WGS) entry which is preliminary data.</text>
</comment>
<accession>A0A161MCJ0</accession>
<name>A0A161MCJ0_9ACTN</name>
<keyword evidence="2" id="KW-1185">Reference proteome</keyword>
<dbReference type="EMBL" id="BDCX01000011">
    <property type="protein sequence ID" value="GAT68953.1"/>
    <property type="molecule type" value="Genomic_DNA"/>
</dbReference>
<evidence type="ECO:0008006" key="3">
    <source>
        <dbReference type="Google" id="ProtNLM"/>
    </source>
</evidence>
<proteinExistence type="predicted"/>
<protein>
    <recommendedName>
        <fullName evidence="3">CopG family transcriptional regulator</fullName>
    </recommendedName>
</protein>
<dbReference type="AlphaFoldDB" id="A0A161MCJ0"/>
<evidence type="ECO:0000313" key="2">
    <source>
        <dbReference type="Proteomes" id="UP000077701"/>
    </source>
</evidence>
<evidence type="ECO:0000313" key="1">
    <source>
        <dbReference type="EMBL" id="GAT68953.1"/>
    </source>
</evidence>
<dbReference type="STRING" id="161355.PS9374_04618"/>